<dbReference type="Proteomes" id="UP000272400">
    <property type="component" value="Unassembled WGS sequence"/>
</dbReference>
<dbReference type="EMBL" id="RJKE01000001">
    <property type="protein sequence ID" value="ROO82661.1"/>
    <property type="molecule type" value="Genomic_DNA"/>
</dbReference>
<evidence type="ECO:0000313" key="1">
    <source>
        <dbReference type="EMBL" id="ROO82661.1"/>
    </source>
</evidence>
<evidence type="ECO:0000313" key="2">
    <source>
        <dbReference type="Proteomes" id="UP000272400"/>
    </source>
</evidence>
<name>A0A3N1CMW7_9ACTN</name>
<sequence length="164" mass="17567">MTAATNAAVCRCAEPDMTDDDMYQCEADDCVAHDYLAGGGASGAAAWPRVATSGPAPFHTSRFPAPGSFAIERAERYVRGELPGAEDEGQDLDFEQPTLRMRKIVNAALTAPAGQVSVEHQQILNGYYDVTCGDCETGRCHGSGPCGCDRHDVSVRWRVRGGDR</sequence>
<protein>
    <submittedName>
        <fullName evidence="1">Uncharacterized protein</fullName>
    </submittedName>
</protein>
<comment type="caution">
    <text evidence="1">The sequence shown here is derived from an EMBL/GenBank/DDBJ whole genome shotgun (WGS) entry which is preliminary data.</text>
</comment>
<gene>
    <name evidence="1" type="ORF">EDD29_0142</name>
</gene>
<dbReference type="RefSeq" id="WP_123661664.1">
    <property type="nucleotide sequence ID" value="NZ_RJKE01000001.1"/>
</dbReference>
<keyword evidence="2" id="KW-1185">Reference proteome</keyword>
<accession>A0A3N1CMW7</accession>
<reference evidence="1 2" key="1">
    <citation type="submission" date="2018-11" db="EMBL/GenBank/DDBJ databases">
        <title>Sequencing the genomes of 1000 actinobacteria strains.</title>
        <authorList>
            <person name="Klenk H.-P."/>
        </authorList>
    </citation>
    <scope>NUCLEOTIDE SEQUENCE [LARGE SCALE GENOMIC DNA]</scope>
    <source>
        <strain evidence="1 2">DSM 44254</strain>
    </source>
</reference>
<organism evidence="1 2">
    <name type="scientific">Actinocorallia herbida</name>
    <dbReference type="NCBI Taxonomy" id="58109"/>
    <lineage>
        <taxon>Bacteria</taxon>
        <taxon>Bacillati</taxon>
        <taxon>Actinomycetota</taxon>
        <taxon>Actinomycetes</taxon>
        <taxon>Streptosporangiales</taxon>
        <taxon>Thermomonosporaceae</taxon>
        <taxon>Actinocorallia</taxon>
    </lineage>
</organism>
<proteinExistence type="predicted"/>
<dbReference type="AlphaFoldDB" id="A0A3N1CMW7"/>